<dbReference type="Proteomes" id="UP000477386">
    <property type="component" value="Unassembled WGS sequence"/>
</dbReference>
<dbReference type="SUPFAM" id="SSF81301">
    <property type="entry name" value="Nucleotidyltransferase"/>
    <property type="match status" value="1"/>
</dbReference>
<dbReference type="Pfam" id="PF09970">
    <property type="entry name" value="DUF2204"/>
    <property type="match status" value="1"/>
</dbReference>
<protein>
    <recommendedName>
        <fullName evidence="3">Nucleotidyltransferase family protein</fullName>
    </recommendedName>
</protein>
<dbReference type="EMBL" id="JAAGNZ010000001">
    <property type="protein sequence ID" value="NEU65717.1"/>
    <property type="molecule type" value="Genomic_DNA"/>
</dbReference>
<dbReference type="InterPro" id="IPR043519">
    <property type="entry name" value="NT_sf"/>
</dbReference>
<reference evidence="1 2" key="1">
    <citation type="submission" date="2020-02" db="EMBL/GenBank/DDBJ databases">
        <title>Draft genome sequence of two Spirosoma agri KCTC 52727 and Spirosoma terrae KCTC 52035.</title>
        <authorList>
            <person name="Rojas J."/>
            <person name="Ambika Manirajan B."/>
            <person name="Ratering S."/>
            <person name="Suarez C."/>
            <person name="Schnell S."/>
        </authorList>
    </citation>
    <scope>NUCLEOTIDE SEQUENCE [LARGE SCALE GENOMIC DNA]</scope>
    <source>
        <strain evidence="1 2">KCTC 52727</strain>
    </source>
</reference>
<dbReference type="InterPro" id="IPR018700">
    <property type="entry name" value="DUF2204"/>
</dbReference>
<gene>
    <name evidence="1" type="ORF">GK091_02405</name>
</gene>
<dbReference type="RefSeq" id="WP_164035023.1">
    <property type="nucleotide sequence ID" value="NZ_JAAGNZ010000001.1"/>
</dbReference>
<evidence type="ECO:0000313" key="2">
    <source>
        <dbReference type="Proteomes" id="UP000477386"/>
    </source>
</evidence>
<accession>A0A6M0ID18</accession>
<proteinExistence type="predicted"/>
<dbReference type="Gene3D" id="3.30.460.40">
    <property type="match status" value="1"/>
</dbReference>
<sequence length="154" mass="17636">MADLFNVDFRDFLVALQKRKVLYVLVGGYSVILHGYNRTTGDMDILVEKSAENYERIVDAFLDFGMPTFDMTADNFLNNLAFDVFTFGRQPVAIDILTTIKGLTFTEIFAHSSEIDVDGLSIRLIHYNHLIRVKEAAGRPRDLNDIEQLRKSRE</sequence>
<dbReference type="AlphaFoldDB" id="A0A6M0ID18"/>
<evidence type="ECO:0000313" key="1">
    <source>
        <dbReference type="EMBL" id="NEU65717.1"/>
    </source>
</evidence>
<name>A0A6M0ID18_9BACT</name>
<keyword evidence="2" id="KW-1185">Reference proteome</keyword>
<evidence type="ECO:0008006" key="3">
    <source>
        <dbReference type="Google" id="ProtNLM"/>
    </source>
</evidence>
<comment type="caution">
    <text evidence="1">The sequence shown here is derived from an EMBL/GenBank/DDBJ whole genome shotgun (WGS) entry which is preliminary data.</text>
</comment>
<organism evidence="1 2">
    <name type="scientific">Spirosoma agri</name>
    <dbReference type="NCBI Taxonomy" id="1987381"/>
    <lineage>
        <taxon>Bacteria</taxon>
        <taxon>Pseudomonadati</taxon>
        <taxon>Bacteroidota</taxon>
        <taxon>Cytophagia</taxon>
        <taxon>Cytophagales</taxon>
        <taxon>Cytophagaceae</taxon>
        <taxon>Spirosoma</taxon>
    </lineage>
</organism>